<name>A0A6J4JI56_9BACT</name>
<dbReference type="Gene3D" id="2.160.20.80">
    <property type="entry name" value="E3 ubiquitin-protein ligase SopA"/>
    <property type="match status" value="1"/>
</dbReference>
<dbReference type="AlphaFoldDB" id="A0A6J4JI56"/>
<protein>
    <recommendedName>
        <fullName evidence="2">Pentapeptide repeat family protein</fullName>
    </recommendedName>
</protein>
<evidence type="ECO:0000313" key="1">
    <source>
        <dbReference type="EMBL" id="CAA9277396.1"/>
    </source>
</evidence>
<dbReference type="Pfam" id="PF00805">
    <property type="entry name" value="Pentapeptide"/>
    <property type="match status" value="1"/>
</dbReference>
<reference evidence="1" key="1">
    <citation type="submission" date="2020-02" db="EMBL/GenBank/DDBJ databases">
        <authorList>
            <person name="Meier V. D."/>
        </authorList>
    </citation>
    <scope>NUCLEOTIDE SEQUENCE</scope>
    <source>
        <strain evidence="1">AVDCRST_MAG95</strain>
    </source>
</reference>
<dbReference type="Pfam" id="PF13599">
    <property type="entry name" value="Pentapeptide_4"/>
    <property type="match status" value="1"/>
</dbReference>
<organism evidence="1">
    <name type="scientific">uncultured Adhaeribacter sp</name>
    <dbReference type="NCBI Taxonomy" id="448109"/>
    <lineage>
        <taxon>Bacteria</taxon>
        <taxon>Pseudomonadati</taxon>
        <taxon>Bacteroidota</taxon>
        <taxon>Cytophagia</taxon>
        <taxon>Cytophagales</taxon>
        <taxon>Hymenobacteraceae</taxon>
        <taxon>Adhaeribacter</taxon>
        <taxon>environmental samples</taxon>
    </lineage>
</organism>
<dbReference type="PANTHER" id="PTHR42999">
    <property type="entry name" value="ANTIBIOTIC RESISTANCE PROTEIN MCBG"/>
    <property type="match status" value="1"/>
</dbReference>
<proteinExistence type="predicted"/>
<dbReference type="EMBL" id="CADCTJ010000975">
    <property type="protein sequence ID" value="CAA9277396.1"/>
    <property type="molecule type" value="Genomic_DNA"/>
</dbReference>
<dbReference type="PANTHER" id="PTHR42999:SF1">
    <property type="entry name" value="PENTAPEPTIDE REPEAT-CONTAINING PROTEIN"/>
    <property type="match status" value="1"/>
</dbReference>
<dbReference type="SUPFAM" id="SSF141571">
    <property type="entry name" value="Pentapeptide repeat-like"/>
    <property type="match status" value="1"/>
</dbReference>
<sequence>MSALLHEEETFDKNDFSGKKLAGTEFNACTFKNCNFSETSFSGALLIDCVLDTCNLGLANLDQAKLQTVVFRNSKLLGLNFSRCDNFLFSVAFYHCNLDYTGYVGKKLKKTTFDTCSIKEANFAECDLTEATFHNCDLYQTLFNRTNITKTDFRTAYNYAIDLELNTAKKARFSAAGLSGLLAKYDLVIE</sequence>
<dbReference type="InterPro" id="IPR052949">
    <property type="entry name" value="PA_immunity-related"/>
</dbReference>
<dbReference type="InterPro" id="IPR001646">
    <property type="entry name" value="5peptide_repeat"/>
</dbReference>
<evidence type="ECO:0008006" key="2">
    <source>
        <dbReference type="Google" id="ProtNLM"/>
    </source>
</evidence>
<accession>A0A6J4JI56</accession>
<gene>
    <name evidence="1" type="ORF">AVDCRST_MAG95-3090</name>
</gene>